<dbReference type="InterPro" id="IPR000550">
    <property type="entry name" value="Hppk"/>
</dbReference>
<dbReference type="PANTHER" id="PTHR43071:SF1">
    <property type="entry name" value="2-AMINO-4-HYDROXY-6-HYDROXYMETHYLDIHYDROPTERIDINE PYROPHOSPHOKINASE"/>
    <property type="match status" value="1"/>
</dbReference>
<dbReference type="GO" id="GO:0003848">
    <property type="term" value="F:2-amino-4-hydroxy-6-hydroxymethyldihydropteridine diphosphokinase activity"/>
    <property type="evidence" value="ECO:0007669"/>
    <property type="project" value="UniProtKB-EC"/>
</dbReference>
<dbReference type="UniPathway" id="UPA00077">
    <property type="reaction ID" value="UER00155"/>
</dbReference>
<evidence type="ECO:0000256" key="11">
    <source>
        <dbReference type="ARBA" id="ARBA00029766"/>
    </source>
</evidence>
<comment type="function">
    <text evidence="10">Catalyzes the transfer of pyrophosphate from adenosine triphosphate (ATP) to 6-hydroxymethyl-7,8-dihydropterin, an enzymatic step in folate biosynthesis pathway.</text>
</comment>
<evidence type="ECO:0000259" key="13">
    <source>
        <dbReference type="PROSITE" id="PS00794"/>
    </source>
</evidence>
<dbReference type="GO" id="GO:0005524">
    <property type="term" value="F:ATP binding"/>
    <property type="evidence" value="ECO:0007669"/>
    <property type="project" value="UniProtKB-KW"/>
</dbReference>
<evidence type="ECO:0000256" key="2">
    <source>
        <dbReference type="ARBA" id="ARBA00005810"/>
    </source>
</evidence>
<dbReference type="GO" id="GO:0016301">
    <property type="term" value="F:kinase activity"/>
    <property type="evidence" value="ECO:0007669"/>
    <property type="project" value="UniProtKB-KW"/>
</dbReference>
<dbReference type="Pfam" id="PF01288">
    <property type="entry name" value="HPPK"/>
    <property type="match status" value="1"/>
</dbReference>
<evidence type="ECO:0000256" key="7">
    <source>
        <dbReference type="ARBA" id="ARBA00022777"/>
    </source>
</evidence>
<keyword evidence="6" id="KW-0547">Nucleotide-binding</keyword>
<dbReference type="KEGG" id="tpol:Mal48_29540"/>
<evidence type="ECO:0000256" key="8">
    <source>
        <dbReference type="ARBA" id="ARBA00022840"/>
    </source>
</evidence>
<keyword evidence="7" id="KW-0418">Kinase</keyword>
<dbReference type="CDD" id="cd00483">
    <property type="entry name" value="HPPK"/>
    <property type="match status" value="1"/>
</dbReference>
<comment type="pathway">
    <text evidence="1">Cofactor biosynthesis; tetrahydrofolate biosynthesis; 2-amino-4-hydroxy-6-hydroxymethyl-7,8-dihydropteridine diphosphate from 7,8-dihydroneopterin triphosphate: step 4/4.</text>
</comment>
<dbReference type="GO" id="GO:0046656">
    <property type="term" value="P:folic acid biosynthetic process"/>
    <property type="evidence" value="ECO:0007669"/>
    <property type="project" value="UniProtKB-KW"/>
</dbReference>
<evidence type="ECO:0000256" key="5">
    <source>
        <dbReference type="ARBA" id="ARBA00022679"/>
    </source>
</evidence>
<dbReference type="Proteomes" id="UP000315724">
    <property type="component" value="Chromosome"/>
</dbReference>
<dbReference type="RefSeq" id="WP_145200424.1">
    <property type="nucleotide sequence ID" value="NZ_CP036267.1"/>
</dbReference>
<keyword evidence="8" id="KW-0067">ATP-binding</keyword>
<dbReference type="NCBIfam" id="TIGR01498">
    <property type="entry name" value="folK"/>
    <property type="match status" value="1"/>
</dbReference>
<name>A0A517QPY2_9PLAN</name>
<evidence type="ECO:0000256" key="4">
    <source>
        <dbReference type="ARBA" id="ARBA00016218"/>
    </source>
</evidence>
<reference evidence="14 15" key="1">
    <citation type="submission" date="2019-02" db="EMBL/GenBank/DDBJ databases">
        <title>Deep-cultivation of Planctomycetes and their phenomic and genomic characterization uncovers novel biology.</title>
        <authorList>
            <person name="Wiegand S."/>
            <person name="Jogler M."/>
            <person name="Boedeker C."/>
            <person name="Pinto D."/>
            <person name="Vollmers J."/>
            <person name="Rivas-Marin E."/>
            <person name="Kohn T."/>
            <person name="Peeters S.H."/>
            <person name="Heuer A."/>
            <person name="Rast P."/>
            <person name="Oberbeckmann S."/>
            <person name="Bunk B."/>
            <person name="Jeske O."/>
            <person name="Meyerdierks A."/>
            <person name="Storesund J.E."/>
            <person name="Kallscheuer N."/>
            <person name="Luecker S."/>
            <person name="Lage O.M."/>
            <person name="Pohl T."/>
            <person name="Merkel B.J."/>
            <person name="Hornburger P."/>
            <person name="Mueller R.-W."/>
            <person name="Bruemmer F."/>
            <person name="Labrenz M."/>
            <person name="Spormann A.M."/>
            <person name="Op den Camp H."/>
            <person name="Overmann J."/>
            <person name="Amann R."/>
            <person name="Jetten M.S.M."/>
            <person name="Mascher T."/>
            <person name="Medema M.H."/>
            <person name="Devos D.P."/>
            <person name="Kaster A.-K."/>
            <person name="Ovreas L."/>
            <person name="Rohde M."/>
            <person name="Galperin M.Y."/>
            <person name="Jogler C."/>
        </authorList>
    </citation>
    <scope>NUCLEOTIDE SEQUENCE [LARGE SCALE GENOMIC DNA]</scope>
    <source>
        <strain evidence="14 15">Mal48</strain>
    </source>
</reference>
<keyword evidence="5" id="KW-0808">Transferase</keyword>
<evidence type="ECO:0000256" key="6">
    <source>
        <dbReference type="ARBA" id="ARBA00022741"/>
    </source>
</evidence>
<evidence type="ECO:0000256" key="3">
    <source>
        <dbReference type="ARBA" id="ARBA00013253"/>
    </source>
</evidence>
<dbReference type="OrthoDB" id="9808041at2"/>
<dbReference type="SUPFAM" id="SSF55083">
    <property type="entry name" value="6-hydroxymethyl-7,8-dihydropterin pyrophosphokinase, HPPK"/>
    <property type="match status" value="1"/>
</dbReference>
<protein>
    <recommendedName>
        <fullName evidence="4">2-amino-4-hydroxy-6-hydroxymethyldihydropteridine pyrophosphokinase</fullName>
        <ecNumber evidence="3">2.7.6.3</ecNumber>
    </recommendedName>
    <alternativeName>
        <fullName evidence="11">6-hydroxymethyl-7,8-dihydropterin pyrophosphokinase</fullName>
    </alternativeName>
    <alternativeName>
        <fullName evidence="12">7,8-dihydro-6-hydroxymethylpterin-pyrophosphokinase</fullName>
    </alternativeName>
</protein>
<comment type="similarity">
    <text evidence="2">Belongs to the HPPK family.</text>
</comment>
<dbReference type="EC" id="2.7.6.3" evidence="3"/>
<keyword evidence="15" id="KW-1185">Reference proteome</keyword>
<gene>
    <name evidence="14" type="primary">sulD</name>
    <name evidence="14" type="ORF">Mal48_29540</name>
</gene>
<evidence type="ECO:0000256" key="10">
    <source>
        <dbReference type="ARBA" id="ARBA00029409"/>
    </source>
</evidence>
<evidence type="ECO:0000313" key="14">
    <source>
        <dbReference type="EMBL" id="QDT33700.1"/>
    </source>
</evidence>
<dbReference type="PANTHER" id="PTHR43071">
    <property type="entry name" value="2-AMINO-4-HYDROXY-6-HYDROXYMETHYLDIHYDROPTERIDINE PYROPHOSPHOKINASE"/>
    <property type="match status" value="1"/>
</dbReference>
<evidence type="ECO:0000313" key="15">
    <source>
        <dbReference type="Proteomes" id="UP000315724"/>
    </source>
</evidence>
<keyword evidence="9" id="KW-0289">Folate biosynthesis</keyword>
<dbReference type="GO" id="GO:0046654">
    <property type="term" value="P:tetrahydrofolate biosynthetic process"/>
    <property type="evidence" value="ECO:0007669"/>
    <property type="project" value="UniProtKB-UniPathway"/>
</dbReference>
<dbReference type="InterPro" id="IPR035907">
    <property type="entry name" value="Hppk_sf"/>
</dbReference>
<dbReference type="Gene3D" id="3.30.70.560">
    <property type="entry name" value="7,8-Dihydro-6-hydroxymethylpterin-pyrophosphokinase HPPK"/>
    <property type="match status" value="1"/>
</dbReference>
<evidence type="ECO:0000256" key="1">
    <source>
        <dbReference type="ARBA" id="ARBA00005051"/>
    </source>
</evidence>
<evidence type="ECO:0000256" key="12">
    <source>
        <dbReference type="ARBA" id="ARBA00033413"/>
    </source>
</evidence>
<dbReference type="PROSITE" id="PS00794">
    <property type="entry name" value="HPPK"/>
    <property type="match status" value="1"/>
</dbReference>
<evidence type="ECO:0000256" key="9">
    <source>
        <dbReference type="ARBA" id="ARBA00022909"/>
    </source>
</evidence>
<dbReference type="EMBL" id="CP036267">
    <property type="protein sequence ID" value="QDT33700.1"/>
    <property type="molecule type" value="Genomic_DNA"/>
</dbReference>
<sequence length="238" mass="25916">MPEALIALGGNLGEVASIMNEAIELLNAHPQVAVTAKSRLYSTQPVGIEAGDPFLNSAVTANVDLEPVELLNLLQQIENQLGRKRSKHWGPRSIDLDLILVEQYVLKTPHLTIPHPACFYRRFVLDPACDVAGEWIHPQFGKSLAELRNSLQVRPLVVAVDGDDSLRTELAKSVDPKIIQIVEPSEMATSLCLTATGNANEMTGGLQVVPLPLTENQVEYAKQILVAATDEPEVLGEF</sequence>
<feature type="domain" description="7,8-dihydro-6-hydroxymethylpterin-pyrophosphokinase" evidence="13">
    <location>
        <begin position="88"/>
        <end position="99"/>
    </location>
</feature>
<organism evidence="14 15">
    <name type="scientific">Thalassoglobus polymorphus</name>
    <dbReference type="NCBI Taxonomy" id="2527994"/>
    <lineage>
        <taxon>Bacteria</taxon>
        <taxon>Pseudomonadati</taxon>
        <taxon>Planctomycetota</taxon>
        <taxon>Planctomycetia</taxon>
        <taxon>Planctomycetales</taxon>
        <taxon>Planctomycetaceae</taxon>
        <taxon>Thalassoglobus</taxon>
    </lineage>
</organism>
<proteinExistence type="inferred from homology"/>
<dbReference type="AlphaFoldDB" id="A0A517QPY2"/>
<accession>A0A517QPY2</accession>